<reference evidence="2 3" key="2">
    <citation type="submission" date="2024-05" db="EMBL/GenBank/DDBJ databases">
        <authorList>
            <person name="Chen Y."/>
            <person name="Shah S."/>
            <person name="Dougan E. K."/>
            <person name="Thang M."/>
            <person name="Chan C."/>
        </authorList>
    </citation>
    <scope>NUCLEOTIDE SEQUENCE [LARGE SCALE GENOMIC DNA]</scope>
</reference>
<name>A0A9P1GM01_9DINO</name>
<dbReference type="OrthoDB" id="421563at2759"/>
<dbReference type="Proteomes" id="UP001152797">
    <property type="component" value="Unassembled WGS sequence"/>
</dbReference>
<evidence type="ECO:0000313" key="1">
    <source>
        <dbReference type="EMBL" id="CAI4017189.1"/>
    </source>
</evidence>
<comment type="caution">
    <text evidence="1">The sequence shown here is derived from an EMBL/GenBank/DDBJ whole genome shotgun (WGS) entry which is preliminary data.</text>
</comment>
<dbReference type="EMBL" id="CAMXCT020006623">
    <property type="protein sequence ID" value="CAL1170564.1"/>
    <property type="molecule type" value="Genomic_DNA"/>
</dbReference>
<proteinExistence type="predicted"/>
<dbReference type="EMBL" id="CAMXCT010006623">
    <property type="protein sequence ID" value="CAI4017189.1"/>
    <property type="molecule type" value="Genomic_DNA"/>
</dbReference>
<keyword evidence="3" id="KW-1185">Reference proteome</keyword>
<gene>
    <name evidence="1" type="ORF">C1SCF055_LOCUS41852</name>
</gene>
<protein>
    <submittedName>
        <fullName evidence="1">Uncharacterized protein</fullName>
    </submittedName>
</protein>
<evidence type="ECO:0000313" key="2">
    <source>
        <dbReference type="EMBL" id="CAL4804501.1"/>
    </source>
</evidence>
<sequence length="528" mass="59535">MADDTDEVPRRRSNSRFRQEVPPDLRRVLTRKVPVLNFLSVSFARPLFYTSRRLRTIISSHVAILVHFTVVVGETLAELEEAKWRIQQCRVQIWQESMSGPLPIYFRCPSSELPLQHETLVQNLQSLAPMVRWEECREMHFICRAEHIASMDPALRPALQKIYGCQPWMMEGLEQVWYMEVTLSQICGFPSDTSFPTISTAKVVCCDPAAASDGSLLRIYSVFPNLKQLHLHMRPNLLPPMCLSNFVALADFRISFDLAPGTPLGDGVEGSFFMAANLLNLPFSCEGGMFQHLQRLQMNLFLRGGLEPFARALRSQAPSLKRLGTTSLQLLRLLEVHKDSFKLEEVVVVMEIEDSLSLFNMLLPLSIAGNRCSLKRLGLHMQAPDGLLPPHEEVEGFLCSGFLSLTDCLAENSFIHFTQSHAQLVETVFFQLPYVAPEHFSADLAACGSEGPQSTPLERPLRLMEALPSLRPSGTLISGQLRPSMAELASQKPERHDLHAVLPENMQMKLMHVIDSLGNWKEEMGFRS</sequence>
<organism evidence="1">
    <name type="scientific">Cladocopium goreaui</name>
    <dbReference type="NCBI Taxonomy" id="2562237"/>
    <lineage>
        <taxon>Eukaryota</taxon>
        <taxon>Sar</taxon>
        <taxon>Alveolata</taxon>
        <taxon>Dinophyceae</taxon>
        <taxon>Suessiales</taxon>
        <taxon>Symbiodiniaceae</taxon>
        <taxon>Cladocopium</taxon>
    </lineage>
</organism>
<dbReference type="AlphaFoldDB" id="A0A9P1GM01"/>
<dbReference type="EMBL" id="CAMXCT030006623">
    <property type="protein sequence ID" value="CAL4804501.1"/>
    <property type="molecule type" value="Genomic_DNA"/>
</dbReference>
<evidence type="ECO:0000313" key="3">
    <source>
        <dbReference type="Proteomes" id="UP001152797"/>
    </source>
</evidence>
<accession>A0A9P1GM01</accession>
<reference evidence="1" key="1">
    <citation type="submission" date="2022-10" db="EMBL/GenBank/DDBJ databases">
        <authorList>
            <person name="Chen Y."/>
            <person name="Dougan E. K."/>
            <person name="Chan C."/>
            <person name="Rhodes N."/>
            <person name="Thang M."/>
        </authorList>
    </citation>
    <scope>NUCLEOTIDE SEQUENCE</scope>
</reference>